<reference evidence="2" key="1">
    <citation type="journal article" date="2022" name="bioRxiv">
        <title>Sequencing and chromosome-scale assembly of the giantPleurodeles waltlgenome.</title>
        <authorList>
            <person name="Brown T."/>
            <person name="Elewa A."/>
            <person name="Iarovenko S."/>
            <person name="Subramanian E."/>
            <person name="Araus A.J."/>
            <person name="Petzold A."/>
            <person name="Susuki M."/>
            <person name="Suzuki K.-i.T."/>
            <person name="Hayashi T."/>
            <person name="Toyoda A."/>
            <person name="Oliveira C."/>
            <person name="Osipova E."/>
            <person name="Leigh N.D."/>
            <person name="Simon A."/>
            <person name="Yun M.H."/>
        </authorList>
    </citation>
    <scope>NUCLEOTIDE SEQUENCE</scope>
    <source>
        <strain evidence="2">20211129_DDA</strain>
        <tissue evidence="2">Liver</tissue>
    </source>
</reference>
<dbReference type="Pfam" id="PF20478">
    <property type="entry name" value="P2RX7_C"/>
    <property type="match status" value="1"/>
</dbReference>
<dbReference type="InterPro" id="IPR046815">
    <property type="entry name" value="P2RX7_C"/>
</dbReference>
<dbReference type="Proteomes" id="UP001066276">
    <property type="component" value="Chromosome 7"/>
</dbReference>
<comment type="caution">
    <text evidence="2">The sequence shown here is derived from an EMBL/GenBank/DDBJ whole genome shotgun (WGS) entry which is preliminary data.</text>
</comment>
<evidence type="ECO:0000259" key="1">
    <source>
        <dbReference type="Pfam" id="PF20478"/>
    </source>
</evidence>
<dbReference type="PANTHER" id="PTHR36981:SF1">
    <property type="entry name" value="P2X PURINORECEPTOR 7 INTRACELLULAR DOMAIN-CONTAINING PROTEIN"/>
    <property type="match status" value="1"/>
</dbReference>
<protein>
    <recommendedName>
        <fullName evidence="1">P2X purinoreceptor 7 intracellular domain-containing protein</fullName>
    </recommendedName>
</protein>
<dbReference type="EMBL" id="JANPWB010000011">
    <property type="protein sequence ID" value="KAJ1131088.1"/>
    <property type="molecule type" value="Genomic_DNA"/>
</dbReference>
<proteinExistence type="predicted"/>
<name>A0AAV7PX82_PLEWA</name>
<dbReference type="PANTHER" id="PTHR36981">
    <property type="entry name" value="ZGC:195170"/>
    <property type="match status" value="1"/>
</dbReference>
<evidence type="ECO:0000313" key="3">
    <source>
        <dbReference type="Proteomes" id="UP001066276"/>
    </source>
</evidence>
<gene>
    <name evidence="2" type="ORF">NDU88_009431</name>
</gene>
<sequence>MGDYSDSDEETPEWCSCEECEDMQAPEENLCCHNHNCMLKNMNYYSVDCITSHPAFKTVVLDPFVLETAYYSYRKSKYRRGKLSTGELRNYRLYRYTAYRQLTRWCWGMLGNNNRVELPACAITVIRNTFHSGYSRY</sequence>
<organism evidence="2 3">
    <name type="scientific">Pleurodeles waltl</name>
    <name type="common">Iberian ribbed newt</name>
    <dbReference type="NCBI Taxonomy" id="8319"/>
    <lineage>
        <taxon>Eukaryota</taxon>
        <taxon>Metazoa</taxon>
        <taxon>Chordata</taxon>
        <taxon>Craniata</taxon>
        <taxon>Vertebrata</taxon>
        <taxon>Euteleostomi</taxon>
        <taxon>Amphibia</taxon>
        <taxon>Batrachia</taxon>
        <taxon>Caudata</taxon>
        <taxon>Salamandroidea</taxon>
        <taxon>Salamandridae</taxon>
        <taxon>Pleurodelinae</taxon>
        <taxon>Pleurodeles</taxon>
    </lineage>
</organism>
<feature type="domain" description="P2X purinoreceptor 7 intracellular" evidence="1">
    <location>
        <begin position="6"/>
        <end position="137"/>
    </location>
</feature>
<dbReference type="AlphaFoldDB" id="A0AAV7PX82"/>
<evidence type="ECO:0000313" key="2">
    <source>
        <dbReference type="EMBL" id="KAJ1131088.1"/>
    </source>
</evidence>
<accession>A0AAV7PX82</accession>
<keyword evidence="3" id="KW-1185">Reference proteome</keyword>